<evidence type="ECO:0000259" key="1">
    <source>
        <dbReference type="PROSITE" id="PS51819"/>
    </source>
</evidence>
<feature type="domain" description="VOC" evidence="1">
    <location>
        <begin position="137"/>
        <end position="258"/>
    </location>
</feature>
<dbReference type="Gene3D" id="3.10.180.10">
    <property type="entry name" value="2,3-Dihydroxybiphenyl 1,2-Dioxygenase, domain 1"/>
    <property type="match status" value="2"/>
</dbReference>
<dbReference type="AlphaFoldDB" id="A0A7H8NAB1"/>
<evidence type="ECO:0000313" key="2">
    <source>
        <dbReference type="EMBL" id="QKW51302.1"/>
    </source>
</evidence>
<proteinExistence type="predicted"/>
<sequence length="261" mass="27463">MLTTHYVPGAPVWLDLGAPDTGAAAAFYGGVFGWEFQSAGPDAGGYGMLQLDGSTVAGLGPLMEEGASPAWTVYFQTADAEATARAVERAGGAVRMEPMDVFTAGRLAQFTDPTGADFATWQPGDTRGIDAVNVPNTLCWSELHTTDAQAAVDFYRQVFGWEAERTPMAEVDYTVVSPPGGGRDAAHGGIMQFPPQVEVGELRSKWYPYFEVEDCDVAVSAAVHHGGTALTATDDAPGLGRMSMVLDPFGAQFALITSEAG</sequence>
<keyword evidence="3" id="KW-1185">Reference proteome</keyword>
<organism evidence="2 3">
    <name type="scientific">Streptomyces buecherae</name>
    <dbReference type="NCBI Taxonomy" id="2763006"/>
    <lineage>
        <taxon>Bacteria</taxon>
        <taxon>Bacillati</taxon>
        <taxon>Actinomycetota</taxon>
        <taxon>Actinomycetes</taxon>
        <taxon>Kitasatosporales</taxon>
        <taxon>Streptomycetaceae</taxon>
        <taxon>Streptomyces</taxon>
    </lineage>
</organism>
<dbReference type="RefSeq" id="WP_176163023.1">
    <property type="nucleotide sequence ID" value="NZ_CP054929.1"/>
</dbReference>
<dbReference type="Pfam" id="PF00903">
    <property type="entry name" value="Glyoxalase"/>
    <property type="match status" value="1"/>
</dbReference>
<dbReference type="PANTHER" id="PTHR33993:SF10">
    <property type="entry name" value="CONSERVED PROTEIN"/>
    <property type="match status" value="1"/>
</dbReference>
<dbReference type="PANTHER" id="PTHR33993">
    <property type="entry name" value="GLYOXALASE-RELATED"/>
    <property type="match status" value="1"/>
</dbReference>
<dbReference type="InterPro" id="IPR004360">
    <property type="entry name" value="Glyas_Fos-R_dOase_dom"/>
</dbReference>
<feature type="domain" description="VOC" evidence="1">
    <location>
        <begin position="10"/>
        <end position="123"/>
    </location>
</feature>
<dbReference type="InterPro" id="IPR052164">
    <property type="entry name" value="Anthracycline_SecMetBiosynth"/>
</dbReference>
<dbReference type="Pfam" id="PF18029">
    <property type="entry name" value="Glyoxalase_6"/>
    <property type="match status" value="1"/>
</dbReference>
<dbReference type="EMBL" id="CP054929">
    <property type="protein sequence ID" value="QKW51302.1"/>
    <property type="molecule type" value="Genomic_DNA"/>
</dbReference>
<name>A0A7H8NAB1_9ACTN</name>
<dbReference type="Proteomes" id="UP000509303">
    <property type="component" value="Chromosome"/>
</dbReference>
<dbReference type="PROSITE" id="PS51819">
    <property type="entry name" value="VOC"/>
    <property type="match status" value="2"/>
</dbReference>
<accession>A0A7H8NAB1</accession>
<dbReference type="InterPro" id="IPR037523">
    <property type="entry name" value="VOC_core"/>
</dbReference>
<reference evidence="2 3" key="1">
    <citation type="submission" date="2020-06" db="EMBL/GenBank/DDBJ databases">
        <title>Genome mining for natural products.</title>
        <authorList>
            <person name="Zhang B."/>
            <person name="Shi J."/>
            <person name="Ge H."/>
        </authorList>
    </citation>
    <scope>NUCLEOTIDE SEQUENCE [LARGE SCALE GENOMIC DNA]</scope>
    <source>
        <strain evidence="2 3">NA00687</strain>
    </source>
</reference>
<dbReference type="SUPFAM" id="SSF54593">
    <property type="entry name" value="Glyoxalase/Bleomycin resistance protein/Dihydroxybiphenyl dioxygenase"/>
    <property type="match status" value="2"/>
</dbReference>
<dbReference type="InterPro" id="IPR029068">
    <property type="entry name" value="Glyas_Bleomycin-R_OHBP_Dase"/>
</dbReference>
<dbReference type="CDD" id="cd07247">
    <property type="entry name" value="SgaA_N_like"/>
    <property type="match status" value="2"/>
</dbReference>
<gene>
    <name evidence="2" type="ORF">HUT08_19160</name>
</gene>
<evidence type="ECO:0000313" key="3">
    <source>
        <dbReference type="Proteomes" id="UP000509303"/>
    </source>
</evidence>
<protein>
    <submittedName>
        <fullName evidence="2">VOC family protein</fullName>
    </submittedName>
</protein>
<dbReference type="InterPro" id="IPR041581">
    <property type="entry name" value="Glyoxalase_6"/>
</dbReference>